<protein>
    <submittedName>
        <fullName evidence="3">50S ribosome-binding GTPase</fullName>
    </submittedName>
</protein>
<keyword evidence="1" id="KW-0472">Membrane</keyword>
<evidence type="ECO:0000256" key="1">
    <source>
        <dbReference type="SAM" id="Phobius"/>
    </source>
</evidence>
<keyword evidence="1" id="KW-1133">Transmembrane helix</keyword>
<keyword evidence="1" id="KW-0812">Transmembrane</keyword>
<evidence type="ECO:0000313" key="3">
    <source>
        <dbReference type="EMBL" id="GAA2738463.1"/>
    </source>
</evidence>
<dbReference type="Pfam" id="PF01926">
    <property type="entry name" value="MMR_HSR1"/>
    <property type="match status" value="1"/>
</dbReference>
<dbReference type="SUPFAM" id="SSF52540">
    <property type="entry name" value="P-loop containing nucleoside triphosphate hydrolases"/>
    <property type="match status" value="1"/>
</dbReference>
<accession>A0ABN3UUD7</accession>
<comment type="caution">
    <text evidence="3">The sequence shown here is derived from an EMBL/GenBank/DDBJ whole genome shotgun (WGS) entry which is preliminary data.</text>
</comment>
<dbReference type="Proteomes" id="UP001501326">
    <property type="component" value="Unassembled WGS sequence"/>
</dbReference>
<evidence type="ECO:0000259" key="2">
    <source>
        <dbReference type="Pfam" id="PF01926"/>
    </source>
</evidence>
<dbReference type="InterPro" id="IPR027417">
    <property type="entry name" value="P-loop_NTPase"/>
</dbReference>
<name>A0ABN3UUD7_9MICO</name>
<dbReference type="InterPro" id="IPR005662">
    <property type="entry name" value="GTPase_Era-like"/>
</dbReference>
<reference evidence="3 4" key="1">
    <citation type="journal article" date="2019" name="Int. J. Syst. Evol. Microbiol.">
        <title>The Global Catalogue of Microorganisms (GCM) 10K type strain sequencing project: providing services to taxonomists for standard genome sequencing and annotation.</title>
        <authorList>
            <consortium name="The Broad Institute Genomics Platform"/>
            <consortium name="The Broad Institute Genome Sequencing Center for Infectious Disease"/>
            <person name="Wu L."/>
            <person name="Ma J."/>
        </authorList>
    </citation>
    <scope>NUCLEOTIDE SEQUENCE [LARGE SCALE GENOMIC DNA]</scope>
    <source>
        <strain evidence="3 4">JCM 16378</strain>
    </source>
</reference>
<evidence type="ECO:0000313" key="4">
    <source>
        <dbReference type="Proteomes" id="UP001501326"/>
    </source>
</evidence>
<dbReference type="PANTHER" id="PTHR42698:SF1">
    <property type="entry name" value="GTPASE ERA, MITOCHONDRIAL"/>
    <property type="match status" value="1"/>
</dbReference>
<dbReference type="Gene3D" id="3.40.50.300">
    <property type="entry name" value="P-loop containing nucleotide triphosphate hydrolases"/>
    <property type="match status" value="1"/>
</dbReference>
<gene>
    <name evidence="3" type="ORF">GCM10009867_29760</name>
</gene>
<dbReference type="PANTHER" id="PTHR42698">
    <property type="entry name" value="GTPASE ERA"/>
    <property type="match status" value="1"/>
</dbReference>
<sequence>MSPLIMGRSKVKGMSAEELVARSGALGEALEAGGTQLDPARVRDAGAVIDKVTARTAVSGDHTVVALAGATGSGKSSLFNALVGETVATVGARRPTTSRPIAAVWGEDDATELLDWLQVAQRHHVGSAANAAGTVGDSTGSAGSGPAWNLDGLVLLDLPDFDSRVEAHRLESERVLELVDVFVWVTDPQKYADARLHDDFLKVLANHDAVTVVVLNQADRLTAESVRQIRGDLARLTAEDGIAGVQVLATSATTRSGLDELGLRLGTAVAARNAAQARLAADIRATAGRLRADVADTETTLSEKVDTDLVEALSRAAGIPTVVAAVERDYRNQAWSRTGWPFTRWVRALRPDPMKRLRLNTTDSVEQKLAVTAGDVRSVLGRSSLPPPTPAARAAVDLATRGVGDRAAEGLPHRWAEAVSDAATPPGPELADALDQAVVGTSLRMRAPLWWRVFGIAQLLLSLVAVLGLVWLVVLVVLGWLALPDISTPTLGPVPYPLLMFAGGLLLGLALAALARWLARIGARRRGRVIRGRLTAAVAEVAAERIVGPVRAVLARHRRTREGLDRAAA</sequence>
<proteinExistence type="predicted"/>
<dbReference type="InterPro" id="IPR006073">
    <property type="entry name" value="GTP-bd"/>
</dbReference>
<feature type="transmembrane region" description="Helical" evidence="1">
    <location>
        <begin position="494"/>
        <end position="518"/>
    </location>
</feature>
<keyword evidence="4" id="KW-1185">Reference proteome</keyword>
<dbReference type="RefSeq" id="WP_344194845.1">
    <property type="nucleotide sequence ID" value="NZ_BAAARN010000004.1"/>
</dbReference>
<organism evidence="3 4">
    <name type="scientific">Pedococcus aerophilus</name>
    <dbReference type="NCBI Taxonomy" id="436356"/>
    <lineage>
        <taxon>Bacteria</taxon>
        <taxon>Bacillati</taxon>
        <taxon>Actinomycetota</taxon>
        <taxon>Actinomycetes</taxon>
        <taxon>Micrococcales</taxon>
        <taxon>Intrasporangiaceae</taxon>
        <taxon>Pedococcus</taxon>
    </lineage>
</organism>
<dbReference type="EMBL" id="BAAARN010000004">
    <property type="protein sequence ID" value="GAA2738463.1"/>
    <property type="molecule type" value="Genomic_DNA"/>
</dbReference>
<feature type="transmembrane region" description="Helical" evidence="1">
    <location>
        <begin position="453"/>
        <end position="482"/>
    </location>
</feature>
<feature type="domain" description="G" evidence="2">
    <location>
        <begin position="65"/>
        <end position="216"/>
    </location>
</feature>